<dbReference type="RefSeq" id="WP_013934743.1">
    <property type="nucleotide sequence ID" value="NC_015709.1"/>
</dbReference>
<accession>F8EVL8</accession>
<dbReference type="Pfam" id="PF00144">
    <property type="entry name" value="Beta-lactamase"/>
    <property type="match status" value="1"/>
</dbReference>
<proteinExistence type="predicted"/>
<dbReference type="AlphaFoldDB" id="F8EVL8"/>
<evidence type="ECO:0000313" key="2">
    <source>
        <dbReference type="EMBL" id="AEI38355.1"/>
    </source>
</evidence>
<dbReference type="InterPro" id="IPR050789">
    <property type="entry name" value="Diverse_Enzym_Activities"/>
</dbReference>
<sequence length="382" mass="42359">MATNLSETLDKVIAQSLANQRLVGGVILIAHKGRLIYEKAVGWKDREAQKAMHLETAFRLSSVTKPFVTVAALKLVEQGVISLDTPVTRWLPYFKPTLPETGEHPVITLHHLLTHQAGLSYGFALPKDSIYHRLGISDGIDYCPTLTLDENMRRLALAPLFYSPEEKWDYSLAIDVVGAMLENICDRPLPNIIEKYITAPLGLESCRFWGTSDVLATPYYNADPMPKRMRIEEILSPDEKGAIIFSPRRAEEKTAYPSGGAGMVGNAPDILRFLEIIRLNGDSLLKKSSVDRMFTNHVGAKMASQKPGFGFGYGGSLIIDPQIVGTGQSKNTLQWGGVYGHRWFIDRQQSITAVILTNTTFEGMAGQLPQQITEAIYQHLDS</sequence>
<reference evidence="2 3" key="1">
    <citation type="journal article" date="2011" name="J. Bacteriol.">
        <title>Genome sequence of the ethanol-producing Zymomonas mobilis subsp. pomaceae lectotype strain ATCC 29192.</title>
        <authorList>
            <person name="Kouvelis V.N."/>
            <person name="Davenport K.W."/>
            <person name="Brettin T.S."/>
            <person name="Bruce D."/>
            <person name="Detter C."/>
            <person name="Han C.S."/>
            <person name="Nolan M."/>
            <person name="Tapia R."/>
            <person name="Damoulaki A."/>
            <person name="Kyrpides N.C."/>
            <person name="Typas M.A."/>
            <person name="Pappas K.M."/>
        </authorList>
    </citation>
    <scope>NUCLEOTIDE SEQUENCE [LARGE SCALE GENOMIC DNA]</scope>
    <source>
        <strain evidence="3">ATCC 29192 / DSM 22645 / JCM 10191 / CCUG 17912 / NBRC 13757 / NCIMB 11200 / NRRL B-4491 / Barker I</strain>
    </source>
</reference>
<dbReference type="eggNOG" id="COG1680">
    <property type="taxonomic scope" value="Bacteria"/>
</dbReference>
<dbReference type="Proteomes" id="UP000000491">
    <property type="component" value="Chromosome"/>
</dbReference>
<protein>
    <submittedName>
        <fullName evidence="2">Beta-lactamase</fullName>
    </submittedName>
</protein>
<dbReference type="STRING" id="579138.Zymop_1465"/>
<dbReference type="KEGG" id="zmp:Zymop_1465"/>
<organism evidence="2 3">
    <name type="scientific">Zymomonas mobilis subsp. pomaceae (strain ATCC 29192 / DSM 22645 / JCM 10191 / CCUG 17912 / NBRC 13757 / NCIMB 11200 / NRRL B-4491 / Barker I)</name>
    <dbReference type="NCBI Taxonomy" id="579138"/>
    <lineage>
        <taxon>Bacteria</taxon>
        <taxon>Pseudomonadati</taxon>
        <taxon>Pseudomonadota</taxon>
        <taxon>Alphaproteobacteria</taxon>
        <taxon>Sphingomonadales</taxon>
        <taxon>Zymomonadaceae</taxon>
        <taxon>Zymomonas</taxon>
    </lineage>
</organism>
<name>F8EVL8_ZYMMT</name>
<dbReference type="PANTHER" id="PTHR43283">
    <property type="entry name" value="BETA-LACTAMASE-RELATED"/>
    <property type="match status" value="1"/>
</dbReference>
<evidence type="ECO:0000259" key="1">
    <source>
        <dbReference type="Pfam" id="PF00144"/>
    </source>
</evidence>
<feature type="domain" description="Beta-lactamase-related" evidence="1">
    <location>
        <begin position="9"/>
        <end position="364"/>
    </location>
</feature>
<dbReference type="MEROPS" id="S12.950"/>
<dbReference type="PANTHER" id="PTHR43283:SF3">
    <property type="entry name" value="BETA-LACTAMASE FAMILY PROTEIN (AFU_ORTHOLOGUE AFUA_5G07500)"/>
    <property type="match status" value="1"/>
</dbReference>
<dbReference type="Gene3D" id="3.40.710.10">
    <property type="entry name" value="DD-peptidase/beta-lactamase superfamily"/>
    <property type="match status" value="1"/>
</dbReference>
<gene>
    <name evidence="2" type="ordered locus">Zymop_1465</name>
</gene>
<dbReference type="EMBL" id="CP002865">
    <property type="protein sequence ID" value="AEI38355.1"/>
    <property type="molecule type" value="Genomic_DNA"/>
</dbReference>
<dbReference type="InterPro" id="IPR001466">
    <property type="entry name" value="Beta-lactam-related"/>
</dbReference>
<evidence type="ECO:0000313" key="3">
    <source>
        <dbReference type="Proteomes" id="UP000000491"/>
    </source>
</evidence>
<dbReference type="HOGENOM" id="CLU_020027_11_2_5"/>
<dbReference type="PATRIC" id="fig|579138.3.peg.1552"/>
<dbReference type="SUPFAM" id="SSF56601">
    <property type="entry name" value="beta-lactamase/transpeptidase-like"/>
    <property type="match status" value="1"/>
</dbReference>
<dbReference type="InterPro" id="IPR012338">
    <property type="entry name" value="Beta-lactam/transpept-like"/>
</dbReference>